<gene>
    <name evidence="1" type="ORF">GGR39_003251</name>
</gene>
<dbReference type="Proteomes" id="UP000561459">
    <property type="component" value="Unassembled WGS sequence"/>
</dbReference>
<dbReference type="EMBL" id="JACIDY010000010">
    <property type="protein sequence ID" value="MBB3941571.1"/>
    <property type="molecule type" value="Genomic_DNA"/>
</dbReference>
<dbReference type="AlphaFoldDB" id="A0A7W6C148"/>
<evidence type="ECO:0000313" key="2">
    <source>
        <dbReference type="Proteomes" id="UP000561459"/>
    </source>
</evidence>
<proteinExistence type="predicted"/>
<accession>A0A7W6C148</accession>
<organism evidence="1 2">
    <name type="scientific">Novosphingobium fluoreni</name>
    <dbReference type="NCBI Taxonomy" id="1391222"/>
    <lineage>
        <taxon>Bacteria</taxon>
        <taxon>Pseudomonadati</taxon>
        <taxon>Pseudomonadota</taxon>
        <taxon>Alphaproteobacteria</taxon>
        <taxon>Sphingomonadales</taxon>
        <taxon>Sphingomonadaceae</taxon>
        <taxon>Novosphingobium</taxon>
    </lineage>
</organism>
<keyword evidence="2" id="KW-1185">Reference proteome</keyword>
<sequence>MSPLGALQIRLNVHSWALTACPLSSGITAECIFEMGGKPTVLFPSVVSPGMTSNVV</sequence>
<comment type="caution">
    <text evidence="1">The sequence shown here is derived from an EMBL/GenBank/DDBJ whole genome shotgun (WGS) entry which is preliminary data.</text>
</comment>
<reference evidence="1 2" key="1">
    <citation type="submission" date="2020-08" db="EMBL/GenBank/DDBJ databases">
        <title>Genomic Encyclopedia of Type Strains, Phase IV (KMG-IV): sequencing the most valuable type-strain genomes for metagenomic binning, comparative biology and taxonomic classification.</title>
        <authorList>
            <person name="Goeker M."/>
        </authorList>
    </citation>
    <scope>NUCLEOTIDE SEQUENCE [LARGE SCALE GENOMIC DNA]</scope>
    <source>
        <strain evidence="1 2">DSM 27568</strain>
    </source>
</reference>
<name>A0A7W6C148_9SPHN</name>
<evidence type="ECO:0000313" key="1">
    <source>
        <dbReference type="EMBL" id="MBB3941571.1"/>
    </source>
</evidence>
<protein>
    <submittedName>
        <fullName evidence="1">Uncharacterized protein</fullName>
    </submittedName>
</protein>